<name>A0A554W9A3_9BURK</name>
<gene>
    <name evidence="4" type="primary">cheV</name>
    <name evidence="4" type="ORF">Talka_01048</name>
</gene>
<dbReference type="PANTHER" id="PTHR47233:SF4">
    <property type="entry name" value="CHEMOTAXIS SIGNAL TRANSDUCTION PROTEIN"/>
    <property type="match status" value="1"/>
</dbReference>
<dbReference type="OrthoDB" id="9806105at2"/>
<dbReference type="InterPro" id="IPR036061">
    <property type="entry name" value="CheW-like_dom_sf"/>
</dbReference>
<organism evidence="4 5">
    <name type="scientific">Tepidimonas alkaliphilus</name>
    <dbReference type="NCBI Taxonomy" id="2588942"/>
    <lineage>
        <taxon>Bacteria</taxon>
        <taxon>Pseudomonadati</taxon>
        <taxon>Pseudomonadota</taxon>
        <taxon>Betaproteobacteria</taxon>
        <taxon>Burkholderiales</taxon>
        <taxon>Tepidimonas</taxon>
    </lineage>
</organism>
<dbReference type="InterPro" id="IPR002545">
    <property type="entry name" value="CheW-lke_dom"/>
</dbReference>
<dbReference type="PROSITE" id="PS50110">
    <property type="entry name" value="RESPONSE_REGULATORY"/>
    <property type="match status" value="1"/>
</dbReference>
<dbReference type="PROSITE" id="PS50851">
    <property type="entry name" value="CHEW"/>
    <property type="match status" value="1"/>
</dbReference>
<evidence type="ECO:0000259" key="3">
    <source>
        <dbReference type="PROSITE" id="PS50851"/>
    </source>
</evidence>
<dbReference type="Pfam" id="PF01584">
    <property type="entry name" value="CheW"/>
    <property type="match status" value="1"/>
</dbReference>
<dbReference type="PIRSF" id="PIRSF002867">
    <property type="entry name" value="CheV"/>
    <property type="match status" value="1"/>
</dbReference>
<comment type="caution">
    <text evidence="4">The sequence shown here is derived from an EMBL/GenBank/DDBJ whole genome shotgun (WGS) entry which is preliminary data.</text>
</comment>
<evidence type="ECO:0000259" key="2">
    <source>
        <dbReference type="PROSITE" id="PS50110"/>
    </source>
</evidence>
<feature type="modified residue" description="4-aspartylphosphate" evidence="1">
    <location>
        <position position="253"/>
    </location>
</feature>
<feature type="domain" description="Response regulatory" evidence="2">
    <location>
        <begin position="191"/>
        <end position="320"/>
    </location>
</feature>
<dbReference type="InterPro" id="IPR024181">
    <property type="entry name" value="Chemotax_regulator_CheV"/>
</dbReference>
<dbReference type="InterPro" id="IPR011006">
    <property type="entry name" value="CheY-like_superfamily"/>
</dbReference>
<dbReference type="RefSeq" id="WP_143890077.1">
    <property type="nucleotide sequence ID" value="NZ_VJNB01000004.1"/>
</dbReference>
<dbReference type="Gene3D" id="3.40.50.2300">
    <property type="match status" value="1"/>
</dbReference>
<keyword evidence="5" id="KW-1185">Reference proteome</keyword>
<evidence type="ECO:0000313" key="4">
    <source>
        <dbReference type="EMBL" id="TSE20153.1"/>
    </source>
</evidence>
<dbReference type="InterPro" id="IPR001789">
    <property type="entry name" value="Sig_transdc_resp-reg_receiver"/>
</dbReference>
<dbReference type="EMBL" id="VJNB01000004">
    <property type="protein sequence ID" value="TSE20153.1"/>
    <property type="molecule type" value="Genomic_DNA"/>
</dbReference>
<dbReference type="GO" id="GO:0006935">
    <property type="term" value="P:chemotaxis"/>
    <property type="evidence" value="ECO:0007669"/>
    <property type="project" value="InterPro"/>
</dbReference>
<dbReference type="SUPFAM" id="SSF50341">
    <property type="entry name" value="CheW-like"/>
    <property type="match status" value="1"/>
</dbReference>
<sequence>MSSAFQKEVDERTNLTGSNKFEMLLFRLGRAPGTQQSELFGINVFKIREIVAMPQITAMAGAPQHVLGMVNLRGQVIPVIDLPAVVGCTPETGLNLMLVTEYARSTQGFAAEAVEDIVRLDWNQILAADNTASVARGLVTSIARIDDGQGGTRLVQILDVESILQKVMPSEHVEVKQDQVGPAVRLKPGAVVLAADDSFVARSMIEAELKALGLPFIMTKSGQEAWTALQEIAADARAKGQPIHERVAVVLSDLEMPEMDGFTLTRNIKADPALRSIPVVIHSSLTGDTNERHVQRAGADAYVAKFAAKELADALRKVLSDARAVAA</sequence>
<dbReference type="SMART" id="SM00260">
    <property type="entry name" value="CheW"/>
    <property type="match status" value="1"/>
</dbReference>
<evidence type="ECO:0000256" key="1">
    <source>
        <dbReference type="PROSITE-ProRule" id="PRU00169"/>
    </source>
</evidence>
<proteinExistence type="predicted"/>
<feature type="domain" description="CheW-like" evidence="3">
    <location>
        <begin position="20"/>
        <end position="169"/>
    </location>
</feature>
<keyword evidence="1" id="KW-0597">Phosphoprotein</keyword>
<dbReference type="Gene3D" id="2.30.30.40">
    <property type="entry name" value="SH3 Domains"/>
    <property type="match status" value="1"/>
</dbReference>
<dbReference type="PANTHER" id="PTHR47233">
    <property type="entry name" value="CHEMOTAXIS PROTEIN CHEV"/>
    <property type="match status" value="1"/>
</dbReference>
<protein>
    <submittedName>
        <fullName evidence="4">Chemotaxis protein CheV</fullName>
    </submittedName>
</protein>
<reference evidence="4 5" key="1">
    <citation type="submission" date="2019-07" db="EMBL/GenBank/DDBJ databases">
        <title>Tepidimonas alkaliphilus YIM 72238 draft genome.</title>
        <authorList>
            <person name="Da Costa M.S."/>
            <person name="Froufe H.J.C."/>
            <person name="Egas C."/>
            <person name="Albuquerque L."/>
        </authorList>
    </citation>
    <scope>NUCLEOTIDE SEQUENCE [LARGE SCALE GENOMIC DNA]</scope>
    <source>
        <strain evidence="4 5">YIM 72238</strain>
    </source>
</reference>
<accession>A0A554W9A3</accession>
<dbReference type="Proteomes" id="UP000315736">
    <property type="component" value="Unassembled WGS sequence"/>
</dbReference>
<dbReference type="Pfam" id="PF00072">
    <property type="entry name" value="Response_reg"/>
    <property type="match status" value="1"/>
</dbReference>
<evidence type="ECO:0000313" key="5">
    <source>
        <dbReference type="Proteomes" id="UP000315736"/>
    </source>
</evidence>
<dbReference type="Gene3D" id="2.40.50.180">
    <property type="entry name" value="CheA-289, Domain 4"/>
    <property type="match status" value="1"/>
</dbReference>
<dbReference type="SUPFAM" id="SSF52172">
    <property type="entry name" value="CheY-like"/>
    <property type="match status" value="1"/>
</dbReference>
<dbReference type="AlphaFoldDB" id="A0A554W9A3"/>
<dbReference type="SMART" id="SM00448">
    <property type="entry name" value="REC"/>
    <property type="match status" value="1"/>
</dbReference>
<dbReference type="GO" id="GO:0000160">
    <property type="term" value="P:phosphorelay signal transduction system"/>
    <property type="evidence" value="ECO:0007669"/>
    <property type="project" value="InterPro"/>
</dbReference>